<reference evidence="1 2" key="1">
    <citation type="submission" date="2019-05" db="EMBL/GenBank/DDBJ databases">
        <title>Another draft genome of Portunus trituberculatus and its Hox gene families provides insights of decapod evolution.</title>
        <authorList>
            <person name="Jeong J.-H."/>
            <person name="Song I."/>
            <person name="Kim S."/>
            <person name="Choi T."/>
            <person name="Kim D."/>
            <person name="Ryu S."/>
            <person name="Kim W."/>
        </authorList>
    </citation>
    <scope>NUCLEOTIDE SEQUENCE [LARGE SCALE GENOMIC DNA]</scope>
    <source>
        <tissue evidence="1">Muscle</tissue>
    </source>
</reference>
<dbReference type="AlphaFoldDB" id="A0A5B7EJI2"/>
<gene>
    <name evidence="1" type="ORF">E2C01_026850</name>
</gene>
<accession>A0A5B7EJI2</accession>
<dbReference type="EMBL" id="VSRR010002846">
    <property type="protein sequence ID" value="MPC33498.1"/>
    <property type="molecule type" value="Genomic_DNA"/>
</dbReference>
<organism evidence="1 2">
    <name type="scientific">Portunus trituberculatus</name>
    <name type="common">Swimming crab</name>
    <name type="synonym">Neptunus trituberculatus</name>
    <dbReference type="NCBI Taxonomy" id="210409"/>
    <lineage>
        <taxon>Eukaryota</taxon>
        <taxon>Metazoa</taxon>
        <taxon>Ecdysozoa</taxon>
        <taxon>Arthropoda</taxon>
        <taxon>Crustacea</taxon>
        <taxon>Multicrustacea</taxon>
        <taxon>Malacostraca</taxon>
        <taxon>Eumalacostraca</taxon>
        <taxon>Eucarida</taxon>
        <taxon>Decapoda</taxon>
        <taxon>Pleocyemata</taxon>
        <taxon>Brachyura</taxon>
        <taxon>Eubrachyura</taxon>
        <taxon>Portunoidea</taxon>
        <taxon>Portunidae</taxon>
        <taxon>Portuninae</taxon>
        <taxon>Portunus</taxon>
    </lineage>
</organism>
<evidence type="ECO:0000313" key="2">
    <source>
        <dbReference type="Proteomes" id="UP000324222"/>
    </source>
</evidence>
<comment type="caution">
    <text evidence="1">The sequence shown here is derived from an EMBL/GenBank/DDBJ whole genome shotgun (WGS) entry which is preliminary data.</text>
</comment>
<protein>
    <submittedName>
        <fullName evidence="1">Uncharacterized protein</fullName>
    </submittedName>
</protein>
<proteinExistence type="predicted"/>
<sequence length="67" mass="7517">MTRHTINLYILGRHNPGYCTLGAPRVTSPARVMNPYAIPYVESLLLVCLPIILRDPINSEQLKLIGE</sequence>
<keyword evidence="2" id="KW-1185">Reference proteome</keyword>
<dbReference type="Proteomes" id="UP000324222">
    <property type="component" value="Unassembled WGS sequence"/>
</dbReference>
<evidence type="ECO:0000313" key="1">
    <source>
        <dbReference type="EMBL" id="MPC33498.1"/>
    </source>
</evidence>
<name>A0A5B7EJI2_PORTR</name>